<comment type="subunit">
    <text evidence="11">Component of a multi-subunit COQ enzyme complex.</text>
</comment>
<keyword evidence="9 11" id="KW-0496">Mitochondrion</keyword>
<protein>
    <recommendedName>
        <fullName evidence="11">Ubiquinone biosynthesis monooxygenase COQ6, mitochondrial</fullName>
        <ecNumber evidence="11">1.14.15.45</ecNumber>
    </recommendedName>
    <alternativeName>
        <fullName evidence="11">2-methoxy-6-polyprenolphenol 4-hydroxylase</fullName>
        <ecNumber evidence="11">1.14.15.46</ecNumber>
    </alternativeName>
</protein>
<evidence type="ECO:0000313" key="13">
    <source>
        <dbReference type="EMBL" id="CAK8696983.1"/>
    </source>
</evidence>
<dbReference type="PANTHER" id="PTHR43876">
    <property type="entry name" value="UBIQUINONE BIOSYNTHESIS MONOOXYGENASE COQ6, MITOCHONDRIAL"/>
    <property type="match status" value="1"/>
</dbReference>
<sequence>MLTLRSELSKCLQTRLCRRIPTKGISASSEKRQFISDDAGKGERVYDVIIAGGGMIGGAMACALGKSSYMQGKRILLLEGGQRKSTDILFSPPNFYSNRVCAISPGNMKFLKNLTAWEKIPRFGTVRKMQVWDACSDGMIMFNEPNMSEDLCAIVENDMIIASLTDVLNTQLQGQVEVMYESKISGCITPRNYALDDTTTAIPPVTINLKDGPELKTRLLVAADGVNSFIAQKALLSKMKWDYNQSAVVATLELHEEIENHVAWQRFLPTGPIALLPLTSQRSSLVWSTTHEHAMELLSMSDEEFVSAINNAFWQEHHSSAIVKYVQDYATRLFSSNVYNAKQYPPCISSVSGKRASFPLGFSHAIKYVKPRLAVIGDAIHRVHPLAGQGANLGFRDVECLLRVIEKAVYGGEDIGSLNHLLEYESERQLGNFPMSVSIDLLKRLYSTDFSPIVALRCLGLMACNSIPSVKEQFMAQAMK</sequence>
<dbReference type="InterPro" id="IPR002938">
    <property type="entry name" value="FAD-bd"/>
</dbReference>
<evidence type="ECO:0000256" key="10">
    <source>
        <dbReference type="ARBA" id="ARBA00023136"/>
    </source>
</evidence>
<dbReference type="HAMAP" id="MF_03193">
    <property type="entry name" value="COQ6_monooxygenase"/>
    <property type="match status" value="1"/>
</dbReference>
<dbReference type="Gene3D" id="3.50.50.60">
    <property type="entry name" value="FAD/NAD(P)-binding domain"/>
    <property type="match status" value="2"/>
</dbReference>
<dbReference type="EMBL" id="CAWYQH010000163">
    <property type="protein sequence ID" value="CAK8696983.1"/>
    <property type="molecule type" value="Genomic_DNA"/>
</dbReference>
<dbReference type="Proteomes" id="UP001642483">
    <property type="component" value="Unassembled WGS sequence"/>
</dbReference>
<dbReference type="SUPFAM" id="SSF51905">
    <property type="entry name" value="FAD/NAD(P)-binding domain"/>
    <property type="match status" value="1"/>
</dbReference>
<comment type="subcellular location">
    <subcellularLocation>
        <location evidence="11">Mitochondrion inner membrane</location>
        <topology evidence="11">Peripheral membrane protein</topology>
        <orientation evidence="11">Matrix side</orientation>
    </subcellularLocation>
</comment>
<comment type="catalytic activity">
    <reaction evidence="11">
        <text>a 2-methoxy-6-(all-trans-polyprenyl)phenol + 2 reduced [2Fe-2S]-[ferredoxin] + O2 + 2 H(+) = a 2-methoxy-6-(all-trans-polyprenyl)benzene-1,4-diol + 2 oxidized [2Fe-2S]-[ferredoxin] + H2O</text>
        <dbReference type="Rhea" id="RHEA:81183"/>
        <dbReference type="Rhea" id="RHEA-COMP:9551"/>
        <dbReference type="Rhea" id="RHEA-COMP:10000"/>
        <dbReference type="Rhea" id="RHEA-COMP:10001"/>
        <dbReference type="Rhea" id="RHEA-COMP:10858"/>
        <dbReference type="ChEBI" id="CHEBI:15377"/>
        <dbReference type="ChEBI" id="CHEBI:15378"/>
        <dbReference type="ChEBI" id="CHEBI:15379"/>
        <dbReference type="ChEBI" id="CHEBI:33737"/>
        <dbReference type="ChEBI" id="CHEBI:33738"/>
        <dbReference type="ChEBI" id="CHEBI:62731"/>
        <dbReference type="ChEBI" id="CHEBI:84166"/>
        <dbReference type="EC" id="1.14.15.46"/>
    </reaction>
</comment>
<accession>A0ABP0GZ05</accession>
<evidence type="ECO:0000256" key="5">
    <source>
        <dbReference type="ARBA" id="ARBA00022792"/>
    </source>
</evidence>
<dbReference type="PROSITE" id="PS01304">
    <property type="entry name" value="UBIH"/>
    <property type="match status" value="1"/>
</dbReference>
<evidence type="ECO:0000256" key="3">
    <source>
        <dbReference type="ARBA" id="ARBA00022630"/>
    </source>
</evidence>
<evidence type="ECO:0000256" key="4">
    <source>
        <dbReference type="ARBA" id="ARBA00022688"/>
    </source>
</evidence>
<dbReference type="InterPro" id="IPR051205">
    <property type="entry name" value="UbiH/COQ6_monooxygenase"/>
</dbReference>
<dbReference type="Pfam" id="PF01494">
    <property type="entry name" value="FAD_binding_3"/>
    <property type="match status" value="1"/>
</dbReference>
<evidence type="ECO:0000256" key="9">
    <source>
        <dbReference type="ARBA" id="ARBA00023128"/>
    </source>
</evidence>
<organism evidence="13 14">
    <name type="scientific">Clavelina lepadiformis</name>
    <name type="common">Light-bulb sea squirt</name>
    <name type="synonym">Ascidia lepadiformis</name>
    <dbReference type="NCBI Taxonomy" id="159417"/>
    <lineage>
        <taxon>Eukaryota</taxon>
        <taxon>Metazoa</taxon>
        <taxon>Chordata</taxon>
        <taxon>Tunicata</taxon>
        <taxon>Ascidiacea</taxon>
        <taxon>Aplousobranchia</taxon>
        <taxon>Clavelinidae</taxon>
        <taxon>Clavelina</taxon>
    </lineage>
</organism>
<evidence type="ECO:0000256" key="7">
    <source>
        <dbReference type="ARBA" id="ARBA00023002"/>
    </source>
</evidence>
<keyword evidence="4 11" id="KW-0831">Ubiquinone biosynthesis</keyword>
<dbReference type="InterPro" id="IPR000689">
    <property type="entry name" value="UbQ_mOase_COQ6"/>
</dbReference>
<comment type="pathway">
    <text evidence="11">Cofactor biosynthesis; ubiquinone biosynthesis.</text>
</comment>
<dbReference type="InterPro" id="IPR018168">
    <property type="entry name" value="Ubi_Hdrlase_CS"/>
</dbReference>
<reference evidence="13 14" key="1">
    <citation type="submission" date="2024-02" db="EMBL/GenBank/DDBJ databases">
        <authorList>
            <person name="Daric V."/>
            <person name="Darras S."/>
        </authorList>
    </citation>
    <scope>NUCLEOTIDE SEQUENCE [LARGE SCALE GENOMIC DNA]</scope>
</reference>
<keyword evidence="3 11" id="KW-0285">Flavoprotein</keyword>
<dbReference type="EC" id="1.14.15.46" evidence="11"/>
<evidence type="ECO:0000256" key="11">
    <source>
        <dbReference type="HAMAP-Rule" id="MF_03193"/>
    </source>
</evidence>
<evidence type="ECO:0000313" key="14">
    <source>
        <dbReference type="Proteomes" id="UP001642483"/>
    </source>
</evidence>
<feature type="domain" description="FAD-binding" evidence="12">
    <location>
        <begin position="47"/>
        <end position="429"/>
    </location>
</feature>
<dbReference type="NCBIfam" id="TIGR01988">
    <property type="entry name" value="Ubi-OHases"/>
    <property type="match status" value="1"/>
</dbReference>
<keyword evidence="7 11" id="KW-0560">Oxidoreductase</keyword>
<comment type="similarity">
    <text evidence="2 11">Belongs to the UbiH/COQ6 family.</text>
</comment>
<comment type="catalytic activity">
    <reaction evidence="11">
        <text>a 4-hydroxy-3-(all-trans-polyprenyl)benzoate + 2 reduced [2Fe-2S]-[ferredoxin] + O2 + 2 H(+) = a 3,4-dihydroxy-5-(all-trans-polyprenyl)benzoate + 2 oxidized [2Fe-2S]-[ferredoxin] + H2O</text>
        <dbReference type="Rhea" id="RHEA:81195"/>
        <dbReference type="Rhea" id="RHEA-COMP:9514"/>
        <dbReference type="Rhea" id="RHEA-COMP:10000"/>
        <dbReference type="Rhea" id="RHEA-COMP:10001"/>
        <dbReference type="Rhea" id="RHEA-COMP:10930"/>
        <dbReference type="ChEBI" id="CHEBI:15377"/>
        <dbReference type="ChEBI" id="CHEBI:15378"/>
        <dbReference type="ChEBI" id="CHEBI:15379"/>
        <dbReference type="ChEBI" id="CHEBI:33737"/>
        <dbReference type="ChEBI" id="CHEBI:33738"/>
        <dbReference type="ChEBI" id="CHEBI:64694"/>
        <dbReference type="ChEBI" id="CHEBI:78396"/>
        <dbReference type="EC" id="1.14.15.45"/>
    </reaction>
</comment>
<dbReference type="InterPro" id="IPR010971">
    <property type="entry name" value="UbiH/COQ6"/>
</dbReference>
<dbReference type="PRINTS" id="PR00420">
    <property type="entry name" value="RNGMNOXGNASE"/>
</dbReference>
<comment type="cofactor">
    <cofactor evidence="1 11">
        <name>FAD</name>
        <dbReference type="ChEBI" id="CHEBI:57692"/>
    </cofactor>
</comment>
<comment type="caution">
    <text evidence="13">The sequence shown here is derived from an EMBL/GenBank/DDBJ whole genome shotgun (WGS) entry which is preliminary data.</text>
</comment>
<dbReference type="EC" id="1.14.15.45" evidence="11"/>
<dbReference type="PANTHER" id="PTHR43876:SF7">
    <property type="entry name" value="UBIQUINONE BIOSYNTHESIS MONOOXYGENASE COQ6, MITOCHONDRIAL"/>
    <property type="match status" value="1"/>
</dbReference>
<gene>
    <name evidence="13" type="ORF">CVLEPA_LOCUS30277</name>
</gene>
<evidence type="ECO:0000256" key="2">
    <source>
        <dbReference type="ARBA" id="ARBA00005349"/>
    </source>
</evidence>
<evidence type="ECO:0000259" key="12">
    <source>
        <dbReference type="Pfam" id="PF01494"/>
    </source>
</evidence>
<keyword evidence="5 11" id="KW-0999">Mitochondrion inner membrane</keyword>
<comment type="function">
    <text evidence="11">FAD-dependent monooxygenase required for two non-consecutive steps during ubiquinone biosynthesis. Required for the C5-ring hydroxylation during ubiquinone biosynthesis by catalyzing the hydroxylation of 4-hydroxy-3-(all-trans-polyprenyl)benzoic acid to 3,4-dihydroxy-5-(all-trans-polyprenyl)benzoic acid. Also acts downstream of coq4, for the C1-hydroxylation during ubiquinone biosynthesis by catalyzing the hydroxylation of 2-methoxy-6-(all-trans-polyprenyl)phenol to 2-methoxy-6-(all-trans-polyprenyl)benzene-1,4-diol. The electrons required for the hydroxylation reaction are funneled indirectly to coq6 from NADPH via a ferredoxin/ferredoxin reductase system.</text>
</comment>
<evidence type="ECO:0000256" key="6">
    <source>
        <dbReference type="ARBA" id="ARBA00022827"/>
    </source>
</evidence>
<dbReference type="InterPro" id="IPR036188">
    <property type="entry name" value="FAD/NAD-bd_sf"/>
</dbReference>
<evidence type="ECO:0000256" key="8">
    <source>
        <dbReference type="ARBA" id="ARBA00023033"/>
    </source>
</evidence>
<name>A0ABP0GZ05_CLALP</name>
<keyword evidence="6 11" id="KW-0274">FAD</keyword>
<keyword evidence="14" id="KW-1185">Reference proteome</keyword>
<proteinExistence type="inferred from homology"/>
<keyword evidence="10 11" id="KW-0472">Membrane</keyword>
<evidence type="ECO:0000256" key="1">
    <source>
        <dbReference type="ARBA" id="ARBA00001974"/>
    </source>
</evidence>
<keyword evidence="8 11" id="KW-0503">Monooxygenase</keyword>